<proteinExistence type="inferred from homology"/>
<feature type="domain" description="S1 motif" evidence="5">
    <location>
        <begin position="331"/>
        <end position="400"/>
    </location>
</feature>
<feature type="domain" description="S1 motif" evidence="5">
    <location>
        <begin position="160"/>
        <end position="225"/>
    </location>
</feature>
<feature type="domain" description="S1 motif" evidence="5">
    <location>
        <begin position="73"/>
        <end position="142"/>
    </location>
</feature>
<dbReference type="GO" id="GO:0003729">
    <property type="term" value="F:mRNA binding"/>
    <property type="evidence" value="ECO:0007669"/>
    <property type="project" value="UniProtKB-ARBA"/>
</dbReference>
<dbReference type="CDD" id="cd05687">
    <property type="entry name" value="S1_RPS1_repeat_ec1_hs1"/>
    <property type="match status" value="1"/>
</dbReference>
<evidence type="ECO:0000313" key="7">
    <source>
        <dbReference type="Proteomes" id="UP000426246"/>
    </source>
</evidence>
<dbReference type="RefSeq" id="WP_155702003.1">
    <property type="nucleotide sequence ID" value="NZ_CP034235.1"/>
</dbReference>
<dbReference type="InterPro" id="IPR003029">
    <property type="entry name" value="S1_domain"/>
</dbReference>
<dbReference type="InterPro" id="IPR035104">
    <property type="entry name" value="Ribosomal_protein_S1-like"/>
</dbReference>
<comment type="similarity">
    <text evidence="1">Belongs to the bacterial ribosomal protein bS1 family.</text>
</comment>
<keyword evidence="3" id="KW-0687">Ribonucleoprotein</keyword>
<dbReference type="Proteomes" id="UP000426246">
    <property type="component" value="Chromosome"/>
</dbReference>
<dbReference type="GO" id="GO:0006412">
    <property type="term" value="P:translation"/>
    <property type="evidence" value="ECO:0007669"/>
    <property type="project" value="TreeGrafter"/>
</dbReference>
<dbReference type="Gene3D" id="2.40.50.140">
    <property type="entry name" value="Nucleic acid-binding proteins"/>
    <property type="match status" value="4"/>
</dbReference>
<dbReference type="PANTHER" id="PTHR10724:SF7">
    <property type="entry name" value="SMALL RIBOSOMAL SUBUNIT PROTEIN BS1C"/>
    <property type="match status" value="1"/>
</dbReference>
<keyword evidence="7" id="KW-1185">Reference proteome</keyword>
<accession>A0A6B8RMY7</accession>
<dbReference type="FunFam" id="2.40.50.140:FF:000051">
    <property type="entry name" value="RNA-binding transcriptional accessory protein"/>
    <property type="match status" value="2"/>
</dbReference>
<dbReference type="EMBL" id="CP034235">
    <property type="protein sequence ID" value="QGQ96903.1"/>
    <property type="molecule type" value="Genomic_DNA"/>
</dbReference>
<feature type="region of interest" description="Disordered" evidence="4">
    <location>
        <begin position="1"/>
        <end position="45"/>
    </location>
</feature>
<feature type="compositionally biased region" description="Polar residues" evidence="4">
    <location>
        <begin position="434"/>
        <end position="446"/>
    </location>
</feature>
<dbReference type="GO" id="GO:0003735">
    <property type="term" value="F:structural constituent of ribosome"/>
    <property type="evidence" value="ECO:0007669"/>
    <property type="project" value="TreeGrafter"/>
</dbReference>
<name>A0A6B8RMY7_9BACL</name>
<dbReference type="SMART" id="SM00316">
    <property type="entry name" value="S1"/>
    <property type="match status" value="4"/>
</dbReference>
<dbReference type="PRINTS" id="PR00681">
    <property type="entry name" value="RIBOSOMALS1"/>
</dbReference>
<dbReference type="InterPro" id="IPR050437">
    <property type="entry name" value="Ribos_protein_bS1-like"/>
</dbReference>
<protein>
    <submittedName>
        <fullName evidence="6">30S ribosomal protein S1</fullName>
    </submittedName>
</protein>
<evidence type="ECO:0000256" key="3">
    <source>
        <dbReference type="ARBA" id="ARBA00023274"/>
    </source>
</evidence>
<feature type="compositionally biased region" description="Basic and acidic residues" evidence="4">
    <location>
        <begin position="410"/>
        <end position="431"/>
    </location>
</feature>
<feature type="compositionally biased region" description="Low complexity" evidence="4">
    <location>
        <begin position="10"/>
        <end position="27"/>
    </location>
</feature>
<feature type="domain" description="S1 motif" evidence="5">
    <location>
        <begin position="246"/>
        <end position="314"/>
    </location>
</feature>
<evidence type="ECO:0000256" key="2">
    <source>
        <dbReference type="ARBA" id="ARBA00022980"/>
    </source>
</evidence>
<dbReference type="OrthoDB" id="9804077at2"/>
<organism evidence="6 7">
    <name type="scientific">Paenibacillus psychroresistens</name>
    <dbReference type="NCBI Taxonomy" id="1778678"/>
    <lineage>
        <taxon>Bacteria</taxon>
        <taxon>Bacillati</taxon>
        <taxon>Bacillota</taxon>
        <taxon>Bacilli</taxon>
        <taxon>Bacillales</taxon>
        <taxon>Paenibacillaceae</taxon>
        <taxon>Paenibacillus</taxon>
    </lineage>
</organism>
<dbReference type="Pfam" id="PF00575">
    <property type="entry name" value="S1"/>
    <property type="match status" value="4"/>
</dbReference>
<evidence type="ECO:0000313" key="6">
    <source>
        <dbReference type="EMBL" id="QGQ96903.1"/>
    </source>
</evidence>
<dbReference type="CDD" id="cd04465">
    <property type="entry name" value="S1_RPS1_repeat_ec2_hs2"/>
    <property type="match status" value="1"/>
</dbReference>
<dbReference type="PANTHER" id="PTHR10724">
    <property type="entry name" value="30S RIBOSOMAL PROTEIN S1"/>
    <property type="match status" value="1"/>
</dbReference>
<keyword evidence="2 6" id="KW-0689">Ribosomal protein</keyword>
<dbReference type="SUPFAM" id="SSF50249">
    <property type="entry name" value="Nucleic acid-binding proteins"/>
    <property type="match status" value="4"/>
</dbReference>
<evidence type="ECO:0000259" key="5">
    <source>
        <dbReference type="PROSITE" id="PS50126"/>
    </source>
</evidence>
<dbReference type="GO" id="GO:0022627">
    <property type="term" value="C:cytosolic small ribosomal subunit"/>
    <property type="evidence" value="ECO:0007669"/>
    <property type="project" value="TreeGrafter"/>
</dbReference>
<evidence type="ECO:0000256" key="4">
    <source>
        <dbReference type="SAM" id="MobiDB-lite"/>
    </source>
</evidence>
<feature type="region of interest" description="Disordered" evidence="4">
    <location>
        <begin position="396"/>
        <end position="458"/>
    </location>
</feature>
<dbReference type="InterPro" id="IPR012340">
    <property type="entry name" value="NA-bd_OB-fold"/>
</dbReference>
<feature type="compositionally biased region" description="Low complexity" evidence="4">
    <location>
        <begin position="34"/>
        <end position="45"/>
    </location>
</feature>
<dbReference type="NCBIfam" id="NF005208">
    <property type="entry name" value="PRK06676.1"/>
    <property type="match status" value="1"/>
</dbReference>
<gene>
    <name evidence="6" type="primary">rpsA</name>
    <name evidence="6" type="ORF">EHS13_19440</name>
</gene>
<dbReference type="KEGG" id="ppsc:EHS13_19440"/>
<sequence length="458" mass="50278">MTEETKITEEITASEEVTATEETNVEAAQEEQAPEAAATEATPEVPAAAAPVAVEAESVNQADHLDVAVIKKGVTVKGKIVKIDADQAFVDIGYKYDGTITLRELSSVTLENAADAVTLGQEVELKVVSINDAKEQLILSKRVVDSEKAWTELQAKLESKEIFEAVVAEVVKGGLVVDVGLRAFVPASMVERHFVEDFTDYKGRTLKLRVKELDQEKNKVILSQKDVLDEEFEVNKKSVMEGLKIGQELEGTVQRLTPFGAFVNIGGIDGLVHISEMSWQHIDHPNEVVSEGDQVKVQVLKLDPQNDRISLSLKATQPGPWQKLGSELQVGSIVTGKVQRITNFGAFVEVAPGIEGLVHISQVAHRHIATPHEVLKEGQEVQVKILDINPSDKRISLSIKDTEEAPAGSEKQEKPRSDSRGDRPERSRQPKSDYVQQENQKLTSTLGELFGDKLSKFK</sequence>
<evidence type="ECO:0000256" key="1">
    <source>
        <dbReference type="ARBA" id="ARBA00006767"/>
    </source>
</evidence>
<reference evidence="7" key="1">
    <citation type="submission" date="2018-11" db="EMBL/GenBank/DDBJ databases">
        <title>Complete genome sequence of Paenibacillus sp. ML311-T8.</title>
        <authorList>
            <person name="Nam Y.-D."/>
            <person name="Kang J."/>
            <person name="Chung W.-H."/>
            <person name="Park Y.S."/>
        </authorList>
    </citation>
    <scope>NUCLEOTIDE SEQUENCE [LARGE SCALE GENOMIC DNA]</scope>
    <source>
        <strain evidence="7">ML311-T8</strain>
    </source>
</reference>
<dbReference type="PROSITE" id="PS50126">
    <property type="entry name" value="S1"/>
    <property type="match status" value="4"/>
</dbReference>
<dbReference type="CDD" id="cd05692">
    <property type="entry name" value="S1_RPS1_repeat_hs4"/>
    <property type="match status" value="1"/>
</dbReference>
<dbReference type="CDD" id="cd05688">
    <property type="entry name" value="S1_RPS1_repeat_ec3"/>
    <property type="match status" value="1"/>
</dbReference>
<dbReference type="AlphaFoldDB" id="A0A6B8RMY7"/>